<comment type="caution">
    <text evidence="3">The sequence shown here is derived from an EMBL/GenBank/DDBJ whole genome shotgun (WGS) entry which is preliminary data.</text>
</comment>
<feature type="transmembrane region" description="Helical" evidence="2">
    <location>
        <begin position="143"/>
        <end position="161"/>
    </location>
</feature>
<reference evidence="3" key="1">
    <citation type="journal article" date="2014" name="Int. J. Syst. Evol. Microbiol.">
        <title>Complete genome sequence of Corynebacterium casei LMG S-19264T (=DSM 44701T), isolated from a smear-ripened cheese.</title>
        <authorList>
            <consortium name="US DOE Joint Genome Institute (JGI-PGF)"/>
            <person name="Walter F."/>
            <person name="Albersmeier A."/>
            <person name="Kalinowski J."/>
            <person name="Ruckert C."/>
        </authorList>
    </citation>
    <scope>NUCLEOTIDE SEQUENCE</scope>
    <source>
        <strain evidence="3">CGMCC 1.15388</strain>
    </source>
</reference>
<evidence type="ECO:0000256" key="1">
    <source>
        <dbReference type="SAM" id="MobiDB-lite"/>
    </source>
</evidence>
<proteinExistence type="predicted"/>
<dbReference type="RefSeq" id="WP_188686143.1">
    <property type="nucleotide sequence ID" value="NZ_BMIS01000013.1"/>
</dbReference>
<feature type="transmembrane region" description="Helical" evidence="2">
    <location>
        <begin position="111"/>
        <end position="131"/>
    </location>
</feature>
<name>A0A917AVR7_9MICC</name>
<dbReference type="Proteomes" id="UP000633136">
    <property type="component" value="Unassembled WGS sequence"/>
</dbReference>
<feature type="region of interest" description="Disordered" evidence="1">
    <location>
        <begin position="1"/>
        <end position="44"/>
    </location>
</feature>
<dbReference type="AlphaFoldDB" id="A0A917AVR7"/>
<keyword evidence="2" id="KW-0472">Membrane</keyword>
<accession>A0A917AVR7</accession>
<sequence>MTNSPYGAPDPNNPGQQPPNWGAQAPQAGGSKFGTNPYDPATAGATMPKPAKQALLEKLTLISMALSLVSTLAYSAVMAGDDFADFMRDSYAEAGLPAEDVESMVDMMSGAAIGGAVFGVVITVGLYLLVYFPLTKGKSWARVLGLVFAFIGVAGALLSLVSSGAFMFGSAVGILGAVAYLAYAVVTVYWIVTAFNQDVRNYLEQQSA</sequence>
<dbReference type="EMBL" id="BMIS01000013">
    <property type="protein sequence ID" value="GGE76180.1"/>
    <property type="molecule type" value="Genomic_DNA"/>
</dbReference>
<keyword evidence="4" id="KW-1185">Reference proteome</keyword>
<keyword evidence="2" id="KW-0812">Transmembrane</keyword>
<protein>
    <submittedName>
        <fullName evidence="3">Uncharacterized protein</fullName>
    </submittedName>
</protein>
<evidence type="ECO:0000256" key="2">
    <source>
        <dbReference type="SAM" id="Phobius"/>
    </source>
</evidence>
<evidence type="ECO:0000313" key="4">
    <source>
        <dbReference type="Proteomes" id="UP000633136"/>
    </source>
</evidence>
<organism evidence="3 4">
    <name type="scientific">Nesterenkonia cremea</name>
    <dbReference type="NCBI Taxonomy" id="1882340"/>
    <lineage>
        <taxon>Bacteria</taxon>
        <taxon>Bacillati</taxon>
        <taxon>Actinomycetota</taxon>
        <taxon>Actinomycetes</taxon>
        <taxon>Micrococcales</taxon>
        <taxon>Micrococcaceae</taxon>
        <taxon>Nesterenkonia</taxon>
    </lineage>
</organism>
<feature type="transmembrane region" description="Helical" evidence="2">
    <location>
        <begin position="59"/>
        <end position="77"/>
    </location>
</feature>
<keyword evidence="2" id="KW-1133">Transmembrane helix</keyword>
<feature type="transmembrane region" description="Helical" evidence="2">
    <location>
        <begin position="167"/>
        <end position="192"/>
    </location>
</feature>
<feature type="compositionally biased region" description="Low complexity" evidence="1">
    <location>
        <begin position="7"/>
        <end position="30"/>
    </location>
</feature>
<evidence type="ECO:0000313" key="3">
    <source>
        <dbReference type="EMBL" id="GGE76180.1"/>
    </source>
</evidence>
<gene>
    <name evidence="3" type="ORF">GCM10011401_24390</name>
</gene>
<reference evidence="3" key="2">
    <citation type="submission" date="2020-09" db="EMBL/GenBank/DDBJ databases">
        <authorList>
            <person name="Sun Q."/>
            <person name="Zhou Y."/>
        </authorList>
    </citation>
    <scope>NUCLEOTIDE SEQUENCE</scope>
    <source>
        <strain evidence="3">CGMCC 1.15388</strain>
    </source>
</reference>